<keyword evidence="16" id="KW-1185">Reference proteome</keyword>
<accession>A0ABT7QKY3</accession>
<feature type="binding site" evidence="13">
    <location>
        <position position="304"/>
    </location>
    <ligand>
        <name>UDP-N-acetyl-alpha-D-glucosamine</name>
        <dbReference type="ChEBI" id="CHEBI:57705"/>
    </ligand>
</feature>
<dbReference type="HAMAP" id="MF_00111">
    <property type="entry name" value="MurA"/>
    <property type="match status" value="1"/>
</dbReference>
<evidence type="ECO:0000256" key="5">
    <source>
        <dbReference type="ARBA" id="ARBA00022679"/>
    </source>
</evidence>
<evidence type="ECO:0000313" key="16">
    <source>
        <dbReference type="Proteomes" id="UP001168167"/>
    </source>
</evidence>
<dbReference type="EMBL" id="JANQAO010000001">
    <property type="protein sequence ID" value="MDM5147331.1"/>
    <property type="molecule type" value="Genomic_DNA"/>
</dbReference>
<evidence type="ECO:0000256" key="4">
    <source>
        <dbReference type="ARBA" id="ARBA00022618"/>
    </source>
</evidence>
<dbReference type="InterPro" id="IPR001986">
    <property type="entry name" value="Enolpyruvate_Tfrase_dom"/>
</dbReference>
<evidence type="ECO:0000256" key="8">
    <source>
        <dbReference type="ARBA" id="ARBA00023306"/>
    </source>
</evidence>
<evidence type="ECO:0000256" key="12">
    <source>
        <dbReference type="ARBA" id="ARBA00047527"/>
    </source>
</evidence>
<feature type="binding site" evidence="13">
    <location>
        <begin position="22"/>
        <end position="23"/>
    </location>
    <ligand>
        <name>phosphoenolpyruvate</name>
        <dbReference type="ChEBI" id="CHEBI:58702"/>
    </ligand>
</feature>
<evidence type="ECO:0000256" key="7">
    <source>
        <dbReference type="ARBA" id="ARBA00022984"/>
    </source>
</evidence>
<dbReference type="EC" id="2.5.1.7" evidence="13"/>
<comment type="caution">
    <text evidence="13">Lacks conserved residue(s) required for the propagation of feature annotation.</text>
</comment>
<dbReference type="NCBIfam" id="NF006873">
    <property type="entry name" value="PRK09369.1"/>
    <property type="match status" value="1"/>
</dbReference>
<dbReference type="PANTHER" id="PTHR43783:SF1">
    <property type="entry name" value="UDP-N-ACETYLGLUCOSAMINE 1-CARBOXYVINYLTRANSFERASE"/>
    <property type="match status" value="1"/>
</dbReference>
<dbReference type="Pfam" id="PF00275">
    <property type="entry name" value="EPSP_synthase"/>
    <property type="match status" value="1"/>
</dbReference>
<evidence type="ECO:0000256" key="9">
    <source>
        <dbReference type="ARBA" id="ARBA00023316"/>
    </source>
</evidence>
<reference evidence="15" key="1">
    <citation type="submission" date="2022-08" db="EMBL/GenBank/DDBJ databases">
        <authorList>
            <person name="Dzunkova M."/>
            <person name="La Clair J."/>
            <person name="Tyml T."/>
            <person name="Doud D."/>
            <person name="Schulz F."/>
            <person name="Piquer S."/>
            <person name="Porcel Sanchis D."/>
            <person name="Osborn A."/>
            <person name="Robinson D."/>
            <person name="Louie K.B."/>
            <person name="Bowen B.P."/>
            <person name="Bowers R."/>
            <person name="Lee J."/>
            <person name="Arnau Llombart V."/>
            <person name="Diaz Villanueva W."/>
            <person name="Gosliner T."/>
            <person name="Northen T."/>
            <person name="Cheng J.-F."/>
            <person name="Burkart M.D."/>
            <person name="Woyke T."/>
        </authorList>
    </citation>
    <scope>NUCLEOTIDE SEQUENCE</scope>
    <source>
        <strain evidence="15">Df01</strain>
    </source>
</reference>
<evidence type="ECO:0000256" key="6">
    <source>
        <dbReference type="ARBA" id="ARBA00022960"/>
    </source>
</evidence>
<comment type="function">
    <text evidence="13">Cell wall formation. Adds enolpyruvyl to UDP-N-acetylglucosamine.</text>
</comment>
<keyword evidence="10" id="KW-0670">Pyruvate</keyword>
<gene>
    <name evidence="13 15" type="primary">murA</name>
    <name evidence="15" type="ORF">NQX30_02950</name>
</gene>
<name>A0ABT7QKY3_9GAMM</name>
<evidence type="ECO:0000313" key="15">
    <source>
        <dbReference type="EMBL" id="MDM5147331.1"/>
    </source>
</evidence>
<sequence length="416" mass="44128">MDKLEICGGRPLHGKINISGAKNAALPALFACLLTEEPCHLTNVPQLRDIHSALAVLRAMGVHCETNDGSLKIQAAKLHTHEAPYTLVKTMRASILALGPLLARFGQAIVSLPGGFAIGARPVNAHIEGLTRMGATIEVKDGNIVANAERLRGAHLVLPMPTVTGTENLMMAAALADGETIIENAAREPEITDLAIFLNSMGANITGLNSNLLRIRGTKKLSGASHTVVSDRIEAGTYLCATAACGGDVELVGANAEHLQNLLNKLETAGATLAPSSNNIRIVMSSRPQATDAETAPYPGFPTDLQAQWMAVNSVADGTAIIVENVFENRFMHAPELTRMGANIELKRNTAIVRGVDILKGAPLMATDLRASASLVIAGLAAQDTTLIDRVYHLDRGYERMEHKLSVLGAKTRRCG</sequence>
<proteinExistence type="inferred from homology"/>
<keyword evidence="6 13" id="KW-0133">Cell shape</keyword>
<feature type="binding site" evidence="13">
    <location>
        <position position="326"/>
    </location>
    <ligand>
        <name>UDP-N-acetyl-alpha-D-glucosamine</name>
        <dbReference type="ChEBI" id="CHEBI:57705"/>
    </ligand>
</feature>
<keyword evidence="9 13" id="KW-0961">Cell wall biogenesis/degradation</keyword>
<keyword evidence="4 13" id="KW-0132">Cell division</keyword>
<comment type="caution">
    <text evidence="15">The sequence shown here is derived from an EMBL/GenBank/DDBJ whole genome shotgun (WGS) entry which is preliminary data.</text>
</comment>
<keyword evidence="3 13" id="KW-0963">Cytoplasm</keyword>
<keyword evidence="7 13" id="KW-0573">Peptidoglycan synthesis</keyword>
<evidence type="ECO:0000256" key="11">
    <source>
        <dbReference type="ARBA" id="ARBA00038367"/>
    </source>
</evidence>
<evidence type="ECO:0000256" key="3">
    <source>
        <dbReference type="ARBA" id="ARBA00022490"/>
    </source>
</evidence>
<dbReference type="InterPro" id="IPR013792">
    <property type="entry name" value="RNA3'P_cycl/enolpyr_Trfase_a/b"/>
</dbReference>
<comment type="similarity">
    <text evidence="11 13">Belongs to the EPSP synthase family. MurA subfamily.</text>
</comment>
<dbReference type="SUPFAM" id="SSF55205">
    <property type="entry name" value="EPT/RTPC-like"/>
    <property type="match status" value="1"/>
</dbReference>
<keyword evidence="8 13" id="KW-0131">Cell cycle</keyword>
<dbReference type="InterPro" id="IPR036968">
    <property type="entry name" value="Enolpyruvate_Tfrase_sf"/>
</dbReference>
<comment type="pathway">
    <text evidence="2 13">Cell wall biogenesis; peptidoglycan biosynthesis.</text>
</comment>
<dbReference type="InterPro" id="IPR005750">
    <property type="entry name" value="UDP_GlcNAc_COvinyl_MurA"/>
</dbReference>
<dbReference type="GO" id="GO:0008760">
    <property type="term" value="F:UDP-N-acetylglucosamine 1-carboxyvinyltransferase activity"/>
    <property type="evidence" value="ECO:0007669"/>
    <property type="project" value="UniProtKB-EC"/>
</dbReference>
<organism evidence="15 16">
    <name type="scientific">Candidatus Doriopsillibacter californiensis</name>
    <dbReference type="NCBI Taxonomy" id="2970740"/>
    <lineage>
        <taxon>Bacteria</taxon>
        <taxon>Pseudomonadati</taxon>
        <taxon>Pseudomonadota</taxon>
        <taxon>Gammaproteobacteria</taxon>
        <taxon>Candidatus Tethybacterales</taxon>
        <taxon>Candidatus Persebacteraceae</taxon>
        <taxon>Candidatus Doriopsillibacter</taxon>
    </lineage>
</organism>
<reference evidence="15" key="2">
    <citation type="journal article" date="2023" name="Microbiome">
        <title>Synthase-selected sorting approach identifies a beta-lactone synthase in a nudibranch symbiotic bacterium.</title>
        <authorList>
            <person name="Dzunkova M."/>
            <person name="La Clair J.J."/>
            <person name="Tyml T."/>
            <person name="Doud D."/>
            <person name="Schulz F."/>
            <person name="Piquer-Esteban S."/>
            <person name="Porcel Sanchis D."/>
            <person name="Osborn A."/>
            <person name="Robinson D."/>
            <person name="Louie K.B."/>
            <person name="Bowen B.P."/>
            <person name="Bowers R.M."/>
            <person name="Lee J."/>
            <person name="Arnau V."/>
            <person name="Diaz-Villanueva W."/>
            <person name="Stepanauskas R."/>
            <person name="Gosliner T."/>
            <person name="Date S.V."/>
            <person name="Northen T.R."/>
            <person name="Cheng J.F."/>
            <person name="Burkart M.D."/>
            <person name="Woyke T."/>
        </authorList>
    </citation>
    <scope>NUCLEOTIDE SEQUENCE</scope>
    <source>
        <strain evidence="15">Df01</strain>
    </source>
</reference>
<keyword evidence="5 13" id="KW-0808">Transferase</keyword>
<evidence type="ECO:0000256" key="13">
    <source>
        <dbReference type="HAMAP-Rule" id="MF_00111"/>
    </source>
</evidence>
<feature type="domain" description="Enolpyruvate transferase" evidence="14">
    <location>
        <begin position="8"/>
        <end position="405"/>
    </location>
</feature>
<comment type="subcellular location">
    <subcellularLocation>
        <location evidence="1 13">Cytoplasm</location>
    </subcellularLocation>
</comment>
<evidence type="ECO:0000256" key="10">
    <source>
        <dbReference type="ARBA" id="ARBA00023317"/>
    </source>
</evidence>
<dbReference type="Proteomes" id="UP001168167">
    <property type="component" value="Unassembled WGS sequence"/>
</dbReference>
<dbReference type="PANTHER" id="PTHR43783">
    <property type="entry name" value="UDP-N-ACETYLGLUCOSAMINE 1-CARBOXYVINYLTRANSFERASE"/>
    <property type="match status" value="1"/>
</dbReference>
<dbReference type="Gene3D" id="3.65.10.10">
    <property type="entry name" value="Enolpyruvate transferase domain"/>
    <property type="match status" value="2"/>
</dbReference>
<evidence type="ECO:0000259" key="14">
    <source>
        <dbReference type="Pfam" id="PF00275"/>
    </source>
</evidence>
<dbReference type="InterPro" id="IPR050068">
    <property type="entry name" value="MurA_subfamily"/>
</dbReference>
<evidence type="ECO:0000256" key="2">
    <source>
        <dbReference type="ARBA" id="ARBA00004752"/>
    </source>
</evidence>
<comment type="catalytic activity">
    <reaction evidence="12 13">
        <text>phosphoenolpyruvate + UDP-N-acetyl-alpha-D-glucosamine = UDP-N-acetyl-3-O-(1-carboxyvinyl)-alpha-D-glucosamine + phosphate</text>
        <dbReference type="Rhea" id="RHEA:18681"/>
        <dbReference type="ChEBI" id="CHEBI:43474"/>
        <dbReference type="ChEBI" id="CHEBI:57705"/>
        <dbReference type="ChEBI" id="CHEBI:58702"/>
        <dbReference type="ChEBI" id="CHEBI:68483"/>
        <dbReference type="EC" id="2.5.1.7"/>
    </reaction>
</comment>
<evidence type="ECO:0000256" key="1">
    <source>
        <dbReference type="ARBA" id="ARBA00004496"/>
    </source>
</evidence>
<dbReference type="CDD" id="cd01555">
    <property type="entry name" value="UdpNAET"/>
    <property type="match status" value="1"/>
</dbReference>
<dbReference type="NCBIfam" id="TIGR01072">
    <property type="entry name" value="murA"/>
    <property type="match status" value="1"/>
</dbReference>
<protein>
    <recommendedName>
        <fullName evidence="13">UDP-N-acetylglucosamine 1-carboxyvinyltransferase</fullName>
        <ecNumber evidence="13">2.5.1.7</ecNumber>
    </recommendedName>
    <alternativeName>
        <fullName evidence="13">Enoylpyruvate transferase</fullName>
    </alternativeName>
    <alternativeName>
        <fullName evidence="13">UDP-N-acetylglucosamine enolpyruvyl transferase</fullName>
        <shortName evidence="13">EPT</shortName>
    </alternativeName>
</protein>
<feature type="binding site" evidence="13">
    <location>
        <position position="92"/>
    </location>
    <ligand>
        <name>UDP-N-acetyl-alpha-D-glucosamine</name>
        <dbReference type="ChEBI" id="CHEBI:57705"/>
    </ligand>
</feature>